<sequence>MTTAIGTTDSGSSDDSDSREEPGSSAVPVDAQDGGCSPVISPSEHDWIQAAAELYVFAERRGLRIVRADGPNADLLTQAMVFEGVLLFPPDRHPRDVLRDVGVAPGMSC</sequence>
<dbReference type="EMBL" id="BMVO01000046">
    <property type="protein sequence ID" value="GHB32701.1"/>
    <property type="molecule type" value="Genomic_DNA"/>
</dbReference>
<organism evidence="2 3">
    <name type="scientific">Streptomyces chryseus</name>
    <dbReference type="NCBI Taxonomy" id="68186"/>
    <lineage>
        <taxon>Bacteria</taxon>
        <taxon>Bacillati</taxon>
        <taxon>Actinomycetota</taxon>
        <taxon>Actinomycetes</taxon>
        <taxon>Kitasatosporales</taxon>
        <taxon>Streptomycetaceae</taxon>
        <taxon>Streptomyces</taxon>
    </lineage>
</organism>
<feature type="region of interest" description="Disordered" evidence="1">
    <location>
        <begin position="1"/>
        <end position="39"/>
    </location>
</feature>
<evidence type="ECO:0000313" key="3">
    <source>
        <dbReference type="Proteomes" id="UP000599437"/>
    </source>
</evidence>
<feature type="compositionally biased region" description="Low complexity" evidence="1">
    <location>
        <begin position="1"/>
        <end position="11"/>
    </location>
</feature>
<evidence type="ECO:0000256" key="1">
    <source>
        <dbReference type="SAM" id="MobiDB-lite"/>
    </source>
</evidence>
<comment type="caution">
    <text evidence="2">The sequence shown here is derived from an EMBL/GenBank/DDBJ whole genome shotgun (WGS) entry which is preliminary data.</text>
</comment>
<keyword evidence="3" id="KW-1185">Reference proteome</keyword>
<gene>
    <name evidence="2" type="ORF">GCM10010346_64940</name>
</gene>
<reference evidence="3" key="1">
    <citation type="journal article" date="2019" name="Int. J. Syst. Evol. Microbiol.">
        <title>The Global Catalogue of Microorganisms (GCM) 10K type strain sequencing project: providing services to taxonomists for standard genome sequencing and annotation.</title>
        <authorList>
            <consortium name="The Broad Institute Genomics Platform"/>
            <consortium name="The Broad Institute Genome Sequencing Center for Infectious Disease"/>
            <person name="Wu L."/>
            <person name="Ma J."/>
        </authorList>
    </citation>
    <scope>NUCLEOTIDE SEQUENCE [LARGE SCALE GENOMIC DNA]</scope>
    <source>
        <strain evidence="3">JCM 4737</strain>
    </source>
</reference>
<evidence type="ECO:0000313" key="2">
    <source>
        <dbReference type="EMBL" id="GHB32701.1"/>
    </source>
</evidence>
<dbReference type="RefSeq" id="WP_170198272.1">
    <property type="nucleotide sequence ID" value="NZ_BMVO01000046.1"/>
</dbReference>
<name>A0ABQ3EF07_9ACTN</name>
<protein>
    <submittedName>
        <fullName evidence="2">Uncharacterized protein</fullName>
    </submittedName>
</protein>
<accession>A0ABQ3EF07</accession>
<proteinExistence type="predicted"/>
<dbReference type="Proteomes" id="UP000599437">
    <property type="component" value="Unassembled WGS sequence"/>
</dbReference>